<name>A0A2J6RGK6_HYAVF</name>
<keyword evidence="1" id="KW-0812">Transmembrane</keyword>
<organism evidence="3 4">
    <name type="scientific">Hyaloscypha variabilis (strain UAMH 11265 / GT02V1 / F)</name>
    <name type="common">Meliniomyces variabilis</name>
    <dbReference type="NCBI Taxonomy" id="1149755"/>
    <lineage>
        <taxon>Eukaryota</taxon>
        <taxon>Fungi</taxon>
        <taxon>Dikarya</taxon>
        <taxon>Ascomycota</taxon>
        <taxon>Pezizomycotina</taxon>
        <taxon>Leotiomycetes</taxon>
        <taxon>Helotiales</taxon>
        <taxon>Hyaloscyphaceae</taxon>
        <taxon>Hyaloscypha</taxon>
        <taxon>Hyaloscypha variabilis</taxon>
    </lineage>
</organism>
<feature type="transmembrane region" description="Helical" evidence="1">
    <location>
        <begin position="267"/>
        <end position="285"/>
    </location>
</feature>
<dbReference type="STRING" id="1149755.A0A2J6RGK6"/>
<evidence type="ECO:0000313" key="4">
    <source>
        <dbReference type="Proteomes" id="UP000235786"/>
    </source>
</evidence>
<protein>
    <recommendedName>
        <fullName evidence="2">Fatty acid desaturase domain-containing protein</fullName>
    </recommendedName>
</protein>
<feature type="transmembrane region" description="Helical" evidence="1">
    <location>
        <begin position="297"/>
        <end position="317"/>
    </location>
</feature>
<keyword evidence="1" id="KW-0472">Membrane</keyword>
<feature type="transmembrane region" description="Helical" evidence="1">
    <location>
        <begin position="109"/>
        <end position="130"/>
    </location>
</feature>
<keyword evidence="1" id="KW-1133">Transmembrane helix</keyword>
<dbReference type="AlphaFoldDB" id="A0A2J6RGK6"/>
<proteinExistence type="predicted"/>
<dbReference type="GO" id="GO:0006629">
    <property type="term" value="P:lipid metabolic process"/>
    <property type="evidence" value="ECO:0007669"/>
    <property type="project" value="InterPro"/>
</dbReference>
<sequence length="490" mass="55818">MAGIRKTDPRLWSSLAVMRGSVGLSSLHFCVPTVLWLPHQPKHLDLNGNEFTLPNFKLRDIHAAIPRNCFRKSISTTLYYVSRDLCYFLLTAGITQIFVPLIPNLYLRFLAYTFHTLLSGLILTGIWILGHEAGHNTLTPSPTINSTIGFILHSLLLTPYFSFQATHAKHHQATNDLKNDTVFVPQSRAQWIEFFFGRDANPKSPVFAELAEDAPLVSLWHCILHQLLGWPGYLVDNATGVESKHGFPYASHFWFFPSSLLFNDSQLVGVFLSDLGIGCMAYILWRCVLTFGWWNMGIYYFLPYIWLNHWIVAITYCQHTSAIIPHYTPEVHTFILGALSTVDRPNSFLFSIPLPPNPWRSAISINIDEIFWHNMNSTHVLHHLCSTIPFYHAAEATEAVRPLLGKHYHSDSTPLWKALWDSQKNCQFVEESVGMDGSGVFMWRNLHNGGKNSAEGMRDSKEEERAIGFAKSFLRCLFFDKGLVIPPPKW</sequence>
<accession>A0A2J6RGK6</accession>
<evidence type="ECO:0000256" key="1">
    <source>
        <dbReference type="SAM" id="Phobius"/>
    </source>
</evidence>
<dbReference type="InterPro" id="IPR012171">
    <property type="entry name" value="Fatty_acid_desaturase"/>
</dbReference>
<dbReference type="GO" id="GO:0016491">
    <property type="term" value="F:oxidoreductase activity"/>
    <property type="evidence" value="ECO:0007669"/>
    <property type="project" value="InterPro"/>
</dbReference>
<keyword evidence="4" id="KW-1185">Reference proteome</keyword>
<dbReference type="InterPro" id="IPR005804">
    <property type="entry name" value="FA_desaturase_dom"/>
</dbReference>
<evidence type="ECO:0000313" key="3">
    <source>
        <dbReference type="EMBL" id="PMD37653.1"/>
    </source>
</evidence>
<evidence type="ECO:0000259" key="2">
    <source>
        <dbReference type="Pfam" id="PF00487"/>
    </source>
</evidence>
<feature type="transmembrane region" description="Helical" evidence="1">
    <location>
        <begin position="142"/>
        <end position="163"/>
    </location>
</feature>
<reference evidence="3 4" key="1">
    <citation type="submission" date="2016-04" db="EMBL/GenBank/DDBJ databases">
        <title>A degradative enzymes factory behind the ericoid mycorrhizal symbiosis.</title>
        <authorList>
            <consortium name="DOE Joint Genome Institute"/>
            <person name="Martino E."/>
            <person name="Morin E."/>
            <person name="Grelet G."/>
            <person name="Kuo A."/>
            <person name="Kohler A."/>
            <person name="Daghino S."/>
            <person name="Barry K."/>
            <person name="Choi C."/>
            <person name="Cichocki N."/>
            <person name="Clum A."/>
            <person name="Copeland A."/>
            <person name="Hainaut M."/>
            <person name="Haridas S."/>
            <person name="Labutti K."/>
            <person name="Lindquist E."/>
            <person name="Lipzen A."/>
            <person name="Khouja H.-R."/>
            <person name="Murat C."/>
            <person name="Ohm R."/>
            <person name="Olson A."/>
            <person name="Spatafora J."/>
            <person name="Veneault-Fourrey C."/>
            <person name="Henrissat B."/>
            <person name="Grigoriev I."/>
            <person name="Martin F."/>
            <person name="Perotto S."/>
        </authorList>
    </citation>
    <scope>NUCLEOTIDE SEQUENCE [LARGE SCALE GENOMIC DNA]</scope>
    <source>
        <strain evidence="3 4">F</strain>
    </source>
</reference>
<feature type="domain" description="Fatty acid desaturase" evidence="2">
    <location>
        <begin position="112"/>
        <end position="410"/>
    </location>
</feature>
<dbReference type="Pfam" id="PF00487">
    <property type="entry name" value="FA_desaturase"/>
    <property type="match status" value="1"/>
</dbReference>
<dbReference type="EMBL" id="KZ613949">
    <property type="protein sequence ID" value="PMD37653.1"/>
    <property type="molecule type" value="Genomic_DNA"/>
</dbReference>
<feature type="transmembrane region" description="Helical" evidence="1">
    <location>
        <begin position="85"/>
        <end position="102"/>
    </location>
</feature>
<gene>
    <name evidence="3" type="ORF">L207DRAFT_556001</name>
</gene>
<dbReference type="PANTHER" id="PTHR32100">
    <property type="entry name" value="OMEGA-6 FATTY ACID DESATURASE, CHLOROPLASTIC"/>
    <property type="match status" value="1"/>
</dbReference>
<dbReference type="OrthoDB" id="1461976at2759"/>
<dbReference type="Proteomes" id="UP000235786">
    <property type="component" value="Unassembled WGS sequence"/>
</dbReference>